<dbReference type="PROSITE" id="PS50195">
    <property type="entry name" value="PX"/>
    <property type="match status" value="1"/>
</dbReference>
<comment type="caution">
    <text evidence="3">The sequence shown here is derived from an EMBL/GenBank/DDBJ whole genome shotgun (WGS) entry which is preliminary data.</text>
</comment>
<gene>
    <name evidence="3" type="ORF">BJ322DRAFT_1072241</name>
</gene>
<feature type="compositionally biased region" description="Pro residues" evidence="1">
    <location>
        <begin position="1015"/>
        <end position="1030"/>
    </location>
</feature>
<dbReference type="Pfam" id="PF12828">
    <property type="entry name" value="PXB"/>
    <property type="match status" value="1"/>
</dbReference>
<dbReference type="InterPro" id="IPR024555">
    <property type="entry name" value="PX-associated"/>
</dbReference>
<feature type="compositionally biased region" description="Basic and acidic residues" evidence="1">
    <location>
        <begin position="1114"/>
        <end position="1135"/>
    </location>
</feature>
<feature type="compositionally biased region" description="Acidic residues" evidence="1">
    <location>
        <begin position="912"/>
        <end position="925"/>
    </location>
</feature>
<feature type="compositionally biased region" description="Low complexity" evidence="1">
    <location>
        <begin position="358"/>
        <end position="372"/>
    </location>
</feature>
<dbReference type="EMBL" id="WIUZ02000011">
    <property type="protein sequence ID" value="KAF9782729.1"/>
    <property type="molecule type" value="Genomic_DNA"/>
</dbReference>
<dbReference type="InterPro" id="IPR001683">
    <property type="entry name" value="PX_dom"/>
</dbReference>
<evidence type="ECO:0000256" key="1">
    <source>
        <dbReference type="SAM" id="MobiDB-lite"/>
    </source>
</evidence>
<feature type="domain" description="PX" evidence="2">
    <location>
        <begin position="264"/>
        <end position="412"/>
    </location>
</feature>
<feature type="compositionally biased region" description="Polar residues" evidence="1">
    <location>
        <begin position="1066"/>
        <end position="1085"/>
    </location>
</feature>
<protein>
    <recommendedName>
        <fullName evidence="2">PX domain-containing protein</fullName>
    </recommendedName>
</protein>
<dbReference type="Proteomes" id="UP000736335">
    <property type="component" value="Unassembled WGS sequence"/>
</dbReference>
<reference evidence="3" key="2">
    <citation type="submission" date="2020-11" db="EMBL/GenBank/DDBJ databases">
        <authorList>
            <consortium name="DOE Joint Genome Institute"/>
            <person name="Kuo A."/>
            <person name="Miyauchi S."/>
            <person name="Kiss E."/>
            <person name="Drula E."/>
            <person name="Kohler A."/>
            <person name="Sanchez-Garcia M."/>
            <person name="Andreopoulos B."/>
            <person name="Barry K.W."/>
            <person name="Bonito G."/>
            <person name="Buee M."/>
            <person name="Carver A."/>
            <person name="Chen C."/>
            <person name="Cichocki N."/>
            <person name="Clum A."/>
            <person name="Culley D."/>
            <person name="Crous P.W."/>
            <person name="Fauchery L."/>
            <person name="Girlanda M."/>
            <person name="Hayes R."/>
            <person name="Keri Z."/>
            <person name="Labutti K."/>
            <person name="Lipzen A."/>
            <person name="Lombard V."/>
            <person name="Magnuson J."/>
            <person name="Maillard F."/>
            <person name="Morin E."/>
            <person name="Murat C."/>
            <person name="Nolan M."/>
            <person name="Ohm R."/>
            <person name="Pangilinan J."/>
            <person name="Pereira M."/>
            <person name="Perotto S."/>
            <person name="Peter M."/>
            <person name="Riley R."/>
            <person name="Sitrit Y."/>
            <person name="Stielow B."/>
            <person name="Szollosi G."/>
            <person name="Zifcakova L."/>
            <person name="Stursova M."/>
            <person name="Spatafora J.W."/>
            <person name="Tedersoo L."/>
            <person name="Vaario L.-M."/>
            <person name="Yamada A."/>
            <person name="Yan M."/>
            <person name="Wang P."/>
            <person name="Xu J."/>
            <person name="Bruns T."/>
            <person name="Baldrian P."/>
            <person name="Vilgalys R."/>
            <person name="Henrissat B."/>
            <person name="Grigoriev I.V."/>
            <person name="Hibbett D."/>
            <person name="Nagy L.G."/>
            <person name="Martin F.M."/>
        </authorList>
    </citation>
    <scope>NUCLEOTIDE SEQUENCE</scope>
    <source>
        <strain evidence="3">UH-Tt-Lm1</strain>
    </source>
</reference>
<dbReference type="PANTHER" id="PTHR47185">
    <property type="entry name" value="PX DOMAIN-CONTAINING PROTEIN YPR097W"/>
    <property type="match status" value="1"/>
</dbReference>
<organism evidence="3 4">
    <name type="scientific">Thelephora terrestris</name>
    <dbReference type="NCBI Taxonomy" id="56493"/>
    <lineage>
        <taxon>Eukaryota</taxon>
        <taxon>Fungi</taxon>
        <taxon>Dikarya</taxon>
        <taxon>Basidiomycota</taxon>
        <taxon>Agaricomycotina</taxon>
        <taxon>Agaricomycetes</taxon>
        <taxon>Thelephorales</taxon>
        <taxon>Thelephoraceae</taxon>
        <taxon>Thelephora</taxon>
    </lineage>
</organism>
<evidence type="ECO:0000313" key="4">
    <source>
        <dbReference type="Proteomes" id="UP000736335"/>
    </source>
</evidence>
<keyword evidence="4" id="KW-1185">Reference proteome</keyword>
<feature type="compositionally biased region" description="Low complexity" evidence="1">
    <location>
        <begin position="1086"/>
        <end position="1107"/>
    </location>
</feature>
<accession>A0A9P6L4T2</accession>
<reference evidence="3" key="1">
    <citation type="journal article" date="2020" name="Nat. Commun.">
        <title>Large-scale genome sequencing of mycorrhizal fungi provides insights into the early evolution of symbiotic traits.</title>
        <authorList>
            <person name="Miyauchi S."/>
            <person name="Kiss E."/>
            <person name="Kuo A."/>
            <person name="Drula E."/>
            <person name="Kohler A."/>
            <person name="Sanchez-Garcia M."/>
            <person name="Morin E."/>
            <person name="Andreopoulos B."/>
            <person name="Barry K.W."/>
            <person name="Bonito G."/>
            <person name="Buee M."/>
            <person name="Carver A."/>
            <person name="Chen C."/>
            <person name="Cichocki N."/>
            <person name="Clum A."/>
            <person name="Culley D."/>
            <person name="Crous P.W."/>
            <person name="Fauchery L."/>
            <person name="Girlanda M."/>
            <person name="Hayes R.D."/>
            <person name="Keri Z."/>
            <person name="LaButti K."/>
            <person name="Lipzen A."/>
            <person name="Lombard V."/>
            <person name="Magnuson J."/>
            <person name="Maillard F."/>
            <person name="Murat C."/>
            <person name="Nolan M."/>
            <person name="Ohm R.A."/>
            <person name="Pangilinan J."/>
            <person name="Pereira M.F."/>
            <person name="Perotto S."/>
            <person name="Peter M."/>
            <person name="Pfister S."/>
            <person name="Riley R."/>
            <person name="Sitrit Y."/>
            <person name="Stielow J.B."/>
            <person name="Szollosi G."/>
            <person name="Zifcakova L."/>
            <person name="Stursova M."/>
            <person name="Spatafora J.W."/>
            <person name="Tedersoo L."/>
            <person name="Vaario L.M."/>
            <person name="Yamada A."/>
            <person name="Yan M."/>
            <person name="Wang P."/>
            <person name="Xu J."/>
            <person name="Bruns T."/>
            <person name="Baldrian P."/>
            <person name="Vilgalys R."/>
            <person name="Dunand C."/>
            <person name="Henrissat B."/>
            <person name="Grigoriev I.V."/>
            <person name="Hibbett D."/>
            <person name="Nagy L.G."/>
            <person name="Martin F.M."/>
        </authorList>
    </citation>
    <scope>NUCLEOTIDE SEQUENCE</scope>
    <source>
        <strain evidence="3">UH-Tt-Lm1</strain>
    </source>
</reference>
<feature type="compositionally biased region" description="Basic and acidic residues" evidence="1">
    <location>
        <begin position="419"/>
        <end position="433"/>
    </location>
</feature>
<feature type="region of interest" description="Disordered" evidence="1">
    <location>
        <begin position="414"/>
        <end position="433"/>
    </location>
</feature>
<feature type="region of interest" description="Disordered" evidence="1">
    <location>
        <begin position="894"/>
        <end position="1155"/>
    </location>
</feature>
<proteinExistence type="predicted"/>
<feature type="compositionally biased region" description="Low complexity" evidence="1">
    <location>
        <begin position="1053"/>
        <end position="1065"/>
    </location>
</feature>
<dbReference type="AlphaFoldDB" id="A0A9P6L4T2"/>
<sequence>MIVSILDQEPAREYMSSGDTDPQILVRQPSLRPRRPTRTLPPEPVQTSAPHPEPDAASSPIAADPAPSNQNVADVEVAAMDTSEDTKDPNSLTPVRAHYLKKTLIQLQFSKELDIITSPAHGAVSPLSYLGSPFKPPPKDAPPINLPFLRYIFRQFVLTFPFLDEAPKNFFPDKLQPFAASVLAKNLSPTSIMEDDVEQTGEASTRKKLMVKSERSLSILVSSGIKLVEPEQVVRLSQADLNRLEAIAKNRTARERKSKDALDVNIVCVRTVISKGRVRSRAHDEFIIRTRRRGRPEVFVGRRYGDFKTLANELRKAYPEAEIRSPPAKDHGSVNAGVAPKSPTSTDYYGPGDSSEYLPVSPSGGSLSPSARLGREKNRLTLRAYLRSLISTSVTAHSPVLLSFLLSGPTTLTQTEVEDSQRREEADRTREDGRKKFAREIASRVDGLREAVHSVKGDLMGKDGLTKVFGTIKVTPDIRQLPSNYQAVIEWARMSLASTIFHHFVASDDASESFAAMKRIHGMMPYFMMKAALKISNPVAMIRTILDLFLAQPFGGKSLLQRMFTSSLMEESKLLEEEIEAVKEKVDDPMMCEKVRLFIYAPPEIQQFYKAEASAEEMHLIAIVLRSSEHPVLSRPQMHRVAKAWDKYRQYLKYKKELDDPEDDEGPAHEEAWLFEDLQLLGKLYSRLRDREQLISLIYEGNTAELLKDIITIFYSPLAQVYKAANIGDSLGDFQAFMNDIIRIVEQTEQLSQEDPHQTVQAFVDLVKRHEQMFYNFVYKVHSRGGTLFDNLMKWIELFLTIVRDGIGDKTSVEFLLPHVGEEREAIMKEIDEVAIYHYKLKLAHEDKLRRRFGRTQKQGDADAEDEAAAALVQGVVNDISFGDLIDGDAEDLAAEASASDDSSDYSSSDEHDSDEESDDDDDSEQSNGADKPPPPPPKPPRSERPRGTHGTGHKSNHVGPLPRTRAITMKSSHSDATGSSVSLDLGDKERLSVAQRLRNSKSMEMLRRGKSLDLPPPPPLPPQPQPYQPYRPKRGATARSKSPLPPSPQPPSGSLQRPPQSSPGKSTVTATDTTPINRSKSISNSTSTIDLRTPTTPTTGEGSSSIQNPRASLESDKNKPLPDPKARAELDNDRAANGATKPGQKKPKLKKVNEQIKPPELTYIPRLLPIFVELVSDNISQVIKRG</sequence>
<dbReference type="OrthoDB" id="2117459at2759"/>
<evidence type="ECO:0000313" key="3">
    <source>
        <dbReference type="EMBL" id="KAF9782729.1"/>
    </source>
</evidence>
<feature type="compositionally biased region" description="Polar residues" evidence="1">
    <location>
        <begin position="970"/>
        <end position="983"/>
    </location>
</feature>
<feature type="compositionally biased region" description="Basic and acidic residues" evidence="1">
    <location>
        <begin position="321"/>
        <end position="332"/>
    </location>
</feature>
<feature type="compositionally biased region" description="Low complexity" evidence="1">
    <location>
        <begin position="55"/>
        <end position="68"/>
    </location>
</feature>
<feature type="region of interest" description="Disordered" evidence="1">
    <location>
        <begin position="321"/>
        <end position="372"/>
    </location>
</feature>
<dbReference type="SUPFAM" id="SSF64268">
    <property type="entry name" value="PX domain"/>
    <property type="match status" value="1"/>
</dbReference>
<dbReference type="InterPro" id="IPR047168">
    <property type="entry name" value="LEC1-like"/>
</dbReference>
<dbReference type="GO" id="GO:0035091">
    <property type="term" value="F:phosphatidylinositol binding"/>
    <property type="evidence" value="ECO:0007669"/>
    <property type="project" value="InterPro"/>
</dbReference>
<dbReference type="Pfam" id="PF00787">
    <property type="entry name" value="PX"/>
    <property type="match status" value="1"/>
</dbReference>
<dbReference type="PANTHER" id="PTHR47185:SF1">
    <property type="entry name" value="PX DOMAIN-CONTAINING PROTEIN YPR097W"/>
    <property type="match status" value="1"/>
</dbReference>
<name>A0A9P6L4T2_9AGAM</name>
<feature type="region of interest" description="Disordered" evidence="1">
    <location>
        <begin position="1"/>
        <end position="69"/>
    </location>
</feature>
<dbReference type="InterPro" id="IPR036871">
    <property type="entry name" value="PX_dom_sf"/>
</dbReference>
<dbReference type="Gene3D" id="3.30.1520.10">
    <property type="entry name" value="Phox-like domain"/>
    <property type="match status" value="1"/>
</dbReference>
<dbReference type="InterPro" id="IPR024554">
    <property type="entry name" value="LEC1-like_C"/>
</dbReference>
<dbReference type="Pfam" id="PF12825">
    <property type="entry name" value="DUF3818"/>
    <property type="match status" value="1"/>
</dbReference>
<feature type="compositionally biased region" description="Low complexity" evidence="1">
    <location>
        <begin position="895"/>
        <end position="907"/>
    </location>
</feature>
<dbReference type="CDD" id="cd06869">
    <property type="entry name" value="PX_UP2_fungi"/>
    <property type="match status" value="1"/>
</dbReference>
<evidence type="ECO:0000259" key="2">
    <source>
        <dbReference type="PROSITE" id="PS50195"/>
    </source>
</evidence>